<name>A0A8T1VNN9_9STRA</name>
<comment type="caution">
    <text evidence="2">The sequence shown here is derived from an EMBL/GenBank/DDBJ whole genome shotgun (WGS) entry which is preliminary data.</text>
</comment>
<dbReference type="EMBL" id="JAGDFM010000191">
    <property type="protein sequence ID" value="KAG7382975.1"/>
    <property type="molecule type" value="Genomic_DNA"/>
</dbReference>
<accession>A0A8T1VNN9</accession>
<protein>
    <submittedName>
        <fullName evidence="2">Uncharacterized protein</fullName>
    </submittedName>
</protein>
<gene>
    <name evidence="2" type="ORF">PHYPSEUDO_004210</name>
</gene>
<organism evidence="2 3">
    <name type="scientific">Phytophthora pseudosyringae</name>
    <dbReference type="NCBI Taxonomy" id="221518"/>
    <lineage>
        <taxon>Eukaryota</taxon>
        <taxon>Sar</taxon>
        <taxon>Stramenopiles</taxon>
        <taxon>Oomycota</taxon>
        <taxon>Peronosporomycetes</taxon>
        <taxon>Peronosporales</taxon>
        <taxon>Peronosporaceae</taxon>
        <taxon>Phytophthora</taxon>
    </lineage>
</organism>
<feature type="region of interest" description="Disordered" evidence="1">
    <location>
        <begin position="1"/>
        <end position="52"/>
    </location>
</feature>
<dbReference type="Proteomes" id="UP000694044">
    <property type="component" value="Unassembled WGS sequence"/>
</dbReference>
<evidence type="ECO:0000256" key="1">
    <source>
        <dbReference type="SAM" id="MobiDB-lite"/>
    </source>
</evidence>
<keyword evidence="3" id="KW-1185">Reference proteome</keyword>
<dbReference type="AlphaFoldDB" id="A0A8T1VNN9"/>
<proteinExistence type="predicted"/>
<evidence type="ECO:0000313" key="2">
    <source>
        <dbReference type="EMBL" id="KAG7382975.1"/>
    </source>
</evidence>
<reference evidence="2" key="1">
    <citation type="submission" date="2021-02" db="EMBL/GenBank/DDBJ databases">
        <authorList>
            <person name="Palmer J.M."/>
        </authorList>
    </citation>
    <scope>NUCLEOTIDE SEQUENCE</scope>
    <source>
        <strain evidence="2">SCRP734</strain>
    </source>
</reference>
<evidence type="ECO:0000313" key="3">
    <source>
        <dbReference type="Proteomes" id="UP000694044"/>
    </source>
</evidence>
<sequence>MKFENAEIPSSSDSEEEALSTSESECEVTSPSLSEGEEGGRDEDSDEEEMPMNLAIESRLDNALFIVVSIEAKETANGIRVPPA</sequence>
<feature type="compositionally biased region" description="Acidic residues" evidence="1">
    <location>
        <begin position="35"/>
        <end position="50"/>
    </location>
</feature>